<reference evidence="9 10" key="1">
    <citation type="submission" date="2014-01" db="EMBL/GenBank/DDBJ databases">
        <title>Genome sequence determination for a cystic fibrosis isolate, Inquilinus limosus.</title>
        <authorList>
            <person name="Pino M."/>
            <person name="Di Conza J."/>
            <person name="Gutkind G."/>
        </authorList>
    </citation>
    <scope>NUCLEOTIDE SEQUENCE [LARGE SCALE GENOMIC DNA]</scope>
    <source>
        <strain evidence="9 10">MP06</strain>
    </source>
</reference>
<evidence type="ECO:0000313" key="9">
    <source>
        <dbReference type="EMBL" id="KGM32397.1"/>
    </source>
</evidence>
<dbReference type="SMART" id="SM00563">
    <property type="entry name" value="PlsC"/>
    <property type="match status" value="1"/>
</dbReference>
<keyword evidence="7" id="KW-0472">Membrane</keyword>
<dbReference type="AlphaFoldDB" id="A0A0A0D5V5"/>
<dbReference type="GO" id="GO:0003841">
    <property type="term" value="F:1-acylglycerol-3-phosphate O-acyltransferase activity"/>
    <property type="evidence" value="ECO:0007669"/>
    <property type="project" value="TreeGrafter"/>
</dbReference>
<evidence type="ECO:0000256" key="6">
    <source>
        <dbReference type="SAM" id="MobiDB-lite"/>
    </source>
</evidence>
<protein>
    <submittedName>
        <fullName evidence="9">Acyl-phosphate glycerol 3-phosphate acyltransferase</fullName>
    </submittedName>
</protein>
<feature type="domain" description="Phospholipid/glycerol acyltransferase" evidence="8">
    <location>
        <begin position="72"/>
        <end position="188"/>
    </location>
</feature>
<dbReference type="Proteomes" id="UP000029995">
    <property type="component" value="Unassembled WGS sequence"/>
</dbReference>
<organism evidence="9 10">
    <name type="scientific">Inquilinus limosus MP06</name>
    <dbReference type="NCBI Taxonomy" id="1398085"/>
    <lineage>
        <taxon>Bacteria</taxon>
        <taxon>Pseudomonadati</taxon>
        <taxon>Pseudomonadota</taxon>
        <taxon>Alphaproteobacteria</taxon>
        <taxon>Rhodospirillales</taxon>
        <taxon>Rhodospirillaceae</taxon>
        <taxon>Inquilinus</taxon>
    </lineage>
</organism>
<dbReference type="Pfam" id="PF01553">
    <property type="entry name" value="Acyltransferase"/>
    <property type="match status" value="1"/>
</dbReference>
<feature type="region of interest" description="Disordered" evidence="6">
    <location>
        <begin position="261"/>
        <end position="280"/>
    </location>
</feature>
<accession>A0A0A0D5V5</accession>
<keyword evidence="7" id="KW-1133">Transmembrane helix</keyword>
<keyword evidence="5 9" id="KW-0012">Acyltransferase</keyword>
<evidence type="ECO:0000256" key="4">
    <source>
        <dbReference type="ARBA" id="ARBA00023098"/>
    </source>
</evidence>
<keyword evidence="3 9" id="KW-0808">Transferase</keyword>
<proteinExistence type="predicted"/>
<dbReference type="CDD" id="cd07989">
    <property type="entry name" value="LPLAT_AGPAT-like"/>
    <property type="match status" value="1"/>
</dbReference>
<evidence type="ECO:0000256" key="3">
    <source>
        <dbReference type="ARBA" id="ARBA00022679"/>
    </source>
</evidence>
<dbReference type="InterPro" id="IPR002123">
    <property type="entry name" value="Plipid/glycerol_acylTrfase"/>
</dbReference>
<dbReference type="SUPFAM" id="SSF69593">
    <property type="entry name" value="Glycerol-3-phosphate (1)-acyltransferase"/>
    <property type="match status" value="1"/>
</dbReference>
<feature type="transmembrane region" description="Helical" evidence="7">
    <location>
        <begin position="12"/>
        <end position="38"/>
    </location>
</feature>
<keyword evidence="4" id="KW-0443">Lipid metabolism</keyword>
<evidence type="ECO:0000256" key="1">
    <source>
        <dbReference type="ARBA" id="ARBA00005189"/>
    </source>
</evidence>
<dbReference type="GO" id="GO:0006654">
    <property type="term" value="P:phosphatidic acid biosynthetic process"/>
    <property type="evidence" value="ECO:0007669"/>
    <property type="project" value="TreeGrafter"/>
</dbReference>
<evidence type="ECO:0000256" key="5">
    <source>
        <dbReference type="ARBA" id="ARBA00023315"/>
    </source>
</evidence>
<dbReference type="PANTHER" id="PTHR10434:SF64">
    <property type="entry name" value="1-ACYL-SN-GLYCEROL-3-PHOSPHATE ACYLTRANSFERASE-RELATED"/>
    <property type="match status" value="1"/>
</dbReference>
<sequence length="280" mass="30673">MAGTRLGSKLRAVARLAVYVPWTVMLMPVQALAVRFGWRLQTSLPVFYHRTCCRILGLDVEVRGAMSEAAPTLFVSNHLSYLDIEVLGSLIPGSFVAKTEVGTWPFFGALARLQRTVFVDRTKRGSADIQRDSLQARLEAGDNLVLFPEGTSSDGNRTLPFKSALFAAAGLRIDGRPLTVQPVSLACTTLDGIPLGRRLRPIYAWYGDMDLLPHLWNVVKQGQLRITVIFHPPVTLENVRSRKALADHCWRAIAGGVSDANAGRLPAPGNDSMADQRRAA</sequence>
<evidence type="ECO:0000313" key="10">
    <source>
        <dbReference type="Proteomes" id="UP000029995"/>
    </source>
</evidence>
<dbReference type="EMBL" id="JANX01000324">
    <property type="protein sequence ID" value="KGM32397.1"/>
    <property type="molecule type" value="Genomic_DNA"/>
</dbReference>
<comment type="caution">
    <text evidence="9">The sequence shown here is derived from an EMBL/GenBank/DDBJ whole genome shotgun (WGS) entry which is preliminary data.</text>
</comment>
<dbReference type="PANTHER" id="PTHR10434">
    <property type="entry name" value="1-ACYL-SN-GLYCEROL-3-PHOSPHATE ACYLTRANSFERASE"/>
    <property type="match status" value="1"/>
</dbReference>
<gene>
    <name evidence="9" type="ORF">P409_21615</name>
</gene>
<comment type="pathway">
    <text evidence="1">Lipid metabolism.</text>
</comment>
<evidence type="ECO:0000256" key="2">
    <source>
        <dbReference type="ARBA" id="ARBA00022516"/>
    </source>
</evidence>
<keyword evidence="2" id="KW-0444">Lipid biosynthesis</keyword>
<name>A0A0A0D5V5_9PROT</name>
<evidence type="ECO:0000256" key="7">
    <source>
        <dbReference type="SAM" id="Phobius"/>
    </source>
</evidence>
<evidence type="ECO:0000259" key="8">
    <source>
        <dbReference type="SMART" id="SM00563"/>
    </source>
</evidence>
<dbReference type="OrthoDB" id="9806880at2"/>
<dbReference type="RefSeq" id="WP_034843558.1">
    <property type="nucleotide sequence ID" value="NZ_JANX01000324.1"/>
</dbReference>
<keyword evidence="7" id="KW-0812">Transmembrane</keyword>